<evidence type="ECO:0000313" key="2">
    <source>
        <dbReference type="EMBL" id="HCT56806.1"/>
    </source>
</evidence>
<evidence type="ECO:0008006" key="4">
    <source>
        <dbReference type="Google" id="ProtNLM"/>
    </source>
</evidence>
<dbReference type="AlphaFoldDB" id="A0A3D4V6Q1"/>
<organism evidence="2 3">
    <name type="scientific">Gemmatimonas aurantiaca</name>
    <dbReference type="NCBI Taxonomy" id="173480"/>
    <lineage>
        <taxon>Bacteria</taxon>
        <taxon>Pseudomonadati</taxon>
        <taxon>Gemmatimonadota</taxon>
        <taxon>Gemmatimonadia</taxon>
        <taxon>Gemmatimonadales</taxon>
        <taxon>Gemmatimonadaceae</taxon>
        <taxon>Gemmatimonas</taxon>
    </lineage>
</organism>
<accession>A0A3D4V6Q1</accession>
<feature type="signal peptide" evidence="1">
    <location>
        <begin position="1"/>
        <end position="17"/>
    </location>
</feature>
<dbReference type="Proteomes" id="UP000264071">
    <property type="component" value="Unassembled WGS sequence"/>
</dbReference>
<feature type="chain" id="PRO_5017764571" description="Lipoprotein" evidence="1">
    <location>
        <begin position="18"/>
        <end position="132"/>
    </location>
</feature>
<reference evidence="2 3" key="1">
    <citation type="journal article" date="2018" name="Nat. Biotechnol.">
        <title>A standardized bacterial taxonomy based on genome phylogeny substantially revises the tree of life.</title>
        <authorList>
            <person name="Parks D.H."/>
            <person name="Chuvochina M."/>
            <person name="Waite D.W."/>
            <person name="Rinke C."/>
            <person name="Skarshewski A."/>
            <person name="Chaumeil P.A."/>
            <person name="Hugenholtz P."/>
        </authorList>
    </citation>
    <scope>NUCLEOTIDE SEQUENCE [LARGE SCALE GENOMIC DNA]</scope>
    <source>
        <strain evidence="2">UBA8844</strain>
    </source>
</reference>
<gene>
    <name evidence="2" type="ORF">DGD08_06290</name>
</gene>
<protein>
    <recommendedName>
        <fullName evidence="4">Lipoprotein</fullName>
    </recommendedName>
</protein>
<dbReference type="EMBL" id="DPIY01000006">
    <property type="protein sequence ID" value="HCT56806.1"/>
    <property type="molecule type" value="Genomic_DNA"/>
</dbReference>
<keyword evidence="1" id="KW-0732">Signal</keyword>
<evidence type="ECO:0000313" key="3">
    <source>
        <dbReference type="Proteomes" id="UP000264071"/>
    </source>
</evidence>
<sequence>MTAATALLVACSSSGTAAGPADTPRSQSVRIGQVIQPTSGAPSFSLLSVDQDSRCPRSVVCVRMGDVDVTLGYRVGGGATVPFTLRWGAPPSDTVIAGTRVSLDSVTPWPETPGSRPPTEGYTAWLTLKAHP</sequence>
<evidence type="ECO:0000256" key="1">
    <source>
        <dbReference type="SAM" id="SignalP"/>
    </source>
</evidence>
<proteinExistence type="predicted"/>
<comment type="caution">
    <text evidence="2">The sequence shown here is derived from an EMBL/GenBank/DDBJ whole genome shotgun (WGS) entry which is preliminary data.</text>
</comment>
<name>A0A3D4V6Q1_9BACT</name>